<evidence type="ECO:0000256" key="1">
    <source>
        <dbReference type="SAM" id="Phobius"/>
    </source>
</evidence>
<dbReference type="EMBL" id="MCGO01000030">
    <property type="protein sequence ID" value="ORY42008.1"/>
    <property type="molecule type" value="Genomic_DNA"/>
</dbReference>
<gene>
    <name evidence="2" type="ORF">BCR33DRAFT_718640</name>
</gene>
<keyword evidence="1" id="KW-1133">Transmembrane helix</keyword>
<protein>
    <submittedName>
        <fullName evidence="2">Uncharacterized protein</fullName>
    </submittedName>
</protein>
<comment type="caution">
    <text evidence="2">The sequence shown here is derived from an EMBL/GenBank/DDBJ whole genome shotgun (WGS) entry which is preliminary data.</text>
</comment>
<evidence type="ECO:0000313" key="2">
    <source>
        <dbReference type="EMBL" id="ORY42008.1"/>
    </source>
</evidence>
<organism evidence="2 3">
    <name type="scientific">Rhizoclosmatium globosum</name>
    <dbReference type="NCBI Taxonomy" id="329046"/>
    <lineage>
        <taxon>Eukaryota</taxon>
        <taxon>Fungi</taxon>
        <taxon>Fungi incertae sedis</taxon>
        <taxon>Chytridiomycota</taxon>
        <taxon>Chytridiomycota incertae sedis</taxon>
        <taxon>Chytridiomycetes</taxon>
        <taxon>Chytridiales</taxon>
        <taxon>Chytriomycetaceae</taxon>
        <taxon>Rhizoclosmatium</taxon>
    </lineage>
</organism>
<dbReference type="Proteomes" id="UP000193642">
    <property type="component" value="Unassembled WGS sequence"/>
</dbReference>
<dbReference type="AlphaFoldDB" id="A0A1Y2C4Q3"/>
<feature type="transmembrane region" description="Helical" evidence="1">
    <location>
        <begin position="26"/>
        <end position="52"/>
    </location>
</feature>
<dbReference type="OrthoDB" id="2148287at2759"/>
<accession>A0A1Y2C4Q3</accession>
<evidence type="ECO:0000313" key="3">
    <source>
        <dbReference type="Proteomes" id="UP000193642"/>
    </source>
</evidence>
<keyword evidence="1" id="KW-0472">Membrane</keyword>
<keyword evidence="3" id="KW-1185">Reference proteome</keyword>
<sequence>MDTEKASVHSTATTESHKVPKATLKLSLCVCIVSVVVLMTTLVGIIVCYLSVTNAQNTVNQITDELRASIFQNCFHEVEKTVNDATTALMLAAKNHNAIAIVNKSDSKSFIGDADLIWDYYTISKMYPAILFNVGLVFFNFGFQFNGKSDVQSTVVIYGPSNMVQVIDASTNFTTMNRLVKGQTASNNGQLIFGNPFQGASRSNSAILQKVPGAPTWTQPVFAPTLKTFLVPFMLTTWKNQIPGTPGPGNPDVAVFITLSISSLDAFLKTVPVTNNGVIALIDGATGNMLAASIPGISQNVNKSTAYPAIGNPNTLVSDSVSYLIASFSTNNTVLDYNDTTDLHWFLLLAIPSNDFDGAIKATTLICVSALGLSIALSWFITPLSEQATKFDFSALKEGILKERSNLAEIGVMQTVFNAMIVKFADAIKANASLKGSFNNATTKSSQVGGSKHKSVI</sequence>
<name>A0A1Y2C4Q3_9FUNG</name>
<proteinExistence type="predicted"/>
<keyword evidence="1" id="KW-0812">Transmembrane</keyword>
<reference evidence="2 3" key="1">
    <citation type="submission" date="2016-07" db="EMBL/GenBank/DDBJ databases">
        <title>Pervasive Adenine N6-methylation of Active Genes in Fungi.</title>
        <authorList>
            <consortium name="DOE Joint Genome Institute"/>
            <person name="Mondo S.J."/>
            <person name="Dannebaum R.O."/>
            <person name="Kuo R.C."/>
            <person name="Labutti K."/>
            <person name="Haridas S."/>
            <person name="Kuo A."/>
            <person name="Salamov A."/>
            <person name="Ahrendt S.R."/>
            <person name="Lipzen A."/>
            <person name="Sullivan W."/>
            <person name="Andreopoulos W.B."/>
            <person name="Clum A."/>
            <person name="Lindquist E."/>
            <person name="Daum C."/>
            <person name="Ramamoorthy G.K."/>
            <person name="Gryganskyi A."/>
            <person name="Culley D."/>
            <person name="Magnuson J.K."/>
            <person name="James T.Y."/>
            <person name="O'Malley M.A."/>
            <person name="Stajich J.E."/>
            <person name="Spatafora J.W."/>
            <person name="Visel A."/>
            <person name="Grigoriev I.V."/>
        </authorList>
    </citation>
    <scope>NUCLEOTIDE SEQUENCE [LARGE SCALE GENOMIC DNA]</scope>
    <source>
        <strain evidence="2 3">JEL800</strain>
    </source>
</reference>